<keyword evidence="3" id="KW-1185">Reference proteome</keyword>
<reference evidence="2 3" key="1">
    <citation type="journal article" date="2016" name="Mol. Biol. Evol.">
        <title>Genome-Wide Survey of Gut Fungi (Harpellales) Reveals the First Horizontally Transferred Ubiquitin Gene from a Mosquito Host.</title>
        <authorList>
            <person name="Wang Y."/>
            <person name="White M.M."/>
            <person name="Kvist S."/>
            <person name="Moncalvo J.M."/>
        </authorList>
    </citation>
    <scope>NUCLEOTIDE SEQUENCE [LARGE SCALE GENOMIC DNA]</scope>
    <source>
        <strain evidence="2 3">ALG-7-W6</strain>
    </source>
</reference>
<sequence length="885" mass="99542">MMKRSSSVEDMENVGYDLFRSFSPKKGSSPTHDSSDFDLNDSVQSLPQNINSVLSGQNNHISHVARSKTEVSRSKSQKSSLNTFISKDIIGLNPRSLFSKTSFGYSKSKSENVLSTRTCLKPVVVRQSNVASDRVTWKDSIPEDEFVRLDLSKTEIQKQQVIFEAIVTEGDYLRDLKIIRDLRFQGSTDRILSFTAVSKIIEIPSFAQQSSEKTQISSIQNAKENVDNFRWLNRLQSAFKGLKTTQLAVDKRRLLAVGNSSLKTLVSSDSAGIFDRMTYSDENPKISSSSDVTVWLFSDMFFITKRAEFLHSGQSHLKKKKSESVLNLSIFINSPADRDKIIIDPKNKIRILMESMQVIDLSASKSAERGPRVIPIITHGSKAHNDSNTANHLSVSNSNPKHLSVFSFNGALAHLDELAKEQEKTYLSPSNSLSPPQDPSVFNESREYLKSKCAGSYSDSEYLKSSEIKISSLKKSNSKNEGRPKPIMVTPSEIDEGIKLEVPGLQSKLSTNDYDSDLQSESDDKRYYSEEIESNYEKIKAMYKKKLVEKKNAKKRLQGADTMLKINSDSEEYDLSEDYTTDSSESEFEYELGSNENLLISVDHVDDISIFSADEISSSCNDTSKYLNDGIGAAIYSNRFNPHIDSDPGELYLDQGIISDSSFQSSIESIDSRKESYTVKYLDELKNPDKSIELSPESGNGSVDFERNFNFENLSFENLKFSDSLYSLDPKTSQLPISILVDEDYNDEKDDESFLPKLLIPENLPMRSNRARGSTSSQETEAPTSSEDKFFSYRLKNPDFKQNKPYLSVDCGEEYDSDDSNDSEDNINTNNSESTTISSSAKYSSYLNDFMSKKSLHNAKESFSDGSPEKNSRTNKYFLFTNKGK</sequence>
<feature type="region of interest" description="Disordered" evidence="1">
    <location>
        <begin position="754"/>
        <end position="788"/>
    </location>
</feature>
<organism evidence="2 3">
    <name type="scientific">Smittium mucronatum</name>
    <dbReference type="NCBI Taxonomy" id="133383"/>
    <lineage>
        <taxon>Eukaryota</taxon>
        <taxon>Fungi</taxon>
        <taxon>Fungi incertae sedis</taxon>
        <taxon>Zoopagomycota</taxon>
        <taxon>Kickxellomycotina</taxon>
        <taxon>Harpellomycetes</taxon>
        <taxon>Harpellales</taxon>
        <taxon>Legeriomycetaceae</taxon>
        <taxon>Smittium</taxon>
    </lineage>
</organism>
<gene>
    <name evidence="2" type="ORF">AYI68_g7374</name>
</gene>
<feature type="compositionally biased region" description="Polar residues" evidence="1">
    <location>
        <begin position="425"/>
        <end position="442"/>
    </location>
</feature>
<dbReference type="OrthoDB" id="5598683at2759"/>
<dbReference type="Proteomes" id="UP000187455">
    <property type="component" value="Unassembled WGS sequence"/>
</dbReference>
<feature type="region of interest" description="Disordered" evidence="1">
    <location>
        <begin position="19"/>
        <end position="42"/>
    </location>
</feature>
<feature type="compositionally biased region" description="Basic and acidic residues" evidence="1">
    <location>
        <begin position="859"/>
        <end position="872"/>
    </location>
</feature>
<evidence type="ECO:0000313" key="3">
    <source>
        <dbReference type="Proteomes" id="UP000187455"/>
    </source>
</evidence>
<protein>
    <recommendedName>
        <fullName evidence="4">DH domain-containing protein</fullName>
    </recommendedName>
</protein>
<feature type="compositionally biased region" description="Polar residues" evidence="1">
    <location>
        <begin position="771"/>
        <end position="785"/>
    </location>
</feature>
<feature type="region of interest" description="Disordered" evidence="1">
    <location>
        <begin position="472"/>
        <end position="494"/>
    </location>
</feature>
<evidence type="ECO:0008006" key="4">
    <source>
        <dbReference type="Google" id="ProtNLM"/>
    </source>
</evidence>
<feature type="compositionally biased region" description="Low complexity" evidence="1">
    <location>
        <begin position="826"/>
        <end position="838"/>
    </location>
</feature>
<proteinExistence type="predicted"/>
<evidence type="ECO:0000313" key="2">
    <source>
        <dbReference type="EMBL" id="OLY78574.1"/>
    </source>
</evidence>
<comment type="caution">
    <text evidence="2">The sequence shown here is derived from an EMBL/GenBank/DDBJ whole genome shotgun (WGS) entry which is preliminary data.</text>
</comment>
<feature type="region of interest" description="Disordered" evidence="1">
    <location>
        <begin position="804"/>
        <end position="838"/>
    </location>
</feature>
<accession>A0A1R0GNV8</accession>
<feature type="region of interest" description="Disordered" evidence="1">
    <location>
        <begin position="423"/>
        <end position="442"/>
    </location>
</feature>
<feature type="compositionally biased region" description="Acidic residues" evidence="1">
    <location>
        <begin position="811"/>
        <end position="825"/>
    </location>
</feature>
<dbReference type="AlphaFoldDB" id="A0A1R0GNV8"/>
<name>A0A1R0GNV8_9FUNG</name>
<dbReference type="EMBL" id="LSSL01006040">
    <property type="protein sequence ID" value="OLY78574.1"/>
    <property type="molecule type" value="Genomic_DNA"/>
</dbReference>
<feature type="region of interest" description="Disordered" evidence="1">
    <location>
        <begin position="859"/>
        <end position="885"/>
    </location>
</feature>
<evidence type="ECO:0000256" key="1">
    <source>
        <dbReference type="SAM" id="MobiDB-lite"/>
    </source>
</evidence>